<dbReference type="SUPFAM" id="SSF51556">
    <property type="entry name" value="Metallo-dependent hydrolases"/>
    <property type="match status" value="1"/>
</dbReference>
<gene>
    <name evidence="3" type="ORF">H0A72_10530</name>
</gene>
<sequence length="290" mass="32310">MTFIDYGSTPPTLGKTGPHLANYRRVYNASERAAGEIKQAPEPLAAYLDMYEACQARHVVIKGRDLETTFGLRISNEDVADFCAKHGPRYIGFAGVDPNKGMAAVRELHHAVAELGLRGLNLQCFEHKLRINDPKMYPLYAKCIELGVPVNIHVGTNFSTATSMDYGRPQYLDDVMMHFPELNVCASPPGWPWVPELLAVAWRHANVRIGLVAVRPKYLAVPNSGYEMLLQYGNTMLQDQMIFGSAYPMQPIDRSLAEVKALPIKEEVKRKWLHDNAAKFLGLGPVDATT</sequence>
<dbReference type="Proteomes" id="UP000559809">
    <property type="component" value="Unassembled WGS sequence"/>
</dbReference>
<dbReference type="Pfam" id="PF04909">
    <property type="entry name" value="Amidohydro_2"/>
    <property type="match status" value="1"/>
</dbReference>
<proteinExistence type="predicted"/>
<comment type="caution">
    <text evidence="3">The sequence shown here is derived from an EMBL/GenBank/DDBJ whole genome shotgun (WGS) entry which is preliminary data.</text>
</comment>
<evidence type="ECO:0000313" key="4">
    <source>
        <dbReference type="Proteomes" id="UP000559809"/>
    </source>
</evidence>
<dbReference type="Gene3D" id="3.20.20.140">
    <property type="entry name" value="Metal-dependent hydrolases"/>
    <property type="match status" value="1"/>
</dbReference>
<evidence type="ECO:0000256" key="1">
    <source>
        <dbReference type="ARBA" id="ARBA00023239"/>
    </source>
</evidence>
<protein>
    <submittedName>
        <fullName evidence="3">Amidohydrolase</fullName>
    </submittedName>
</protein>
<organism evidence="3 4">
    <name type="scientific">Parapusillimonas granuli</name>
    <dbReference type="NCBI Taxonomy" id="380911"/>
    <lineage>
        <taxon>Bacteria</taxon>
        <taxon>Pseudomonadati</taxon>
        <taxon>Pseudomonadota</taxon>
        <taxon>Betaproteobacteria</taxon>
        <taxon>Burkholderiales</taxon>
        <taxon>Alcaligenaceae</taxon>
        <taxon>Parapusillimonas</taxon>
    </lineage>
</organism>
<evidence type="ECO:0000259" key="2">
    <source>
        <dbReference type="Pfam" id="PF04909"/>
    </source>
</evidence>
<feature type="domain" description="Amidohydrolase-related" evidence="2">
    <location>
        <begin position="72"/>
        <end position="283"/>
    </location>
</feature>
<dbReference type="PANTHER" id="PTHR21240">
    <property type="entry name" value="2-AMINO-3-CARBOXYLMUCONATE-6-SEMIALDEHYDE DECARBOXYLASE"/>
    <property type="match status" value="1"/>
</dbReference>
<dbReference type="AlphaFoldDB" id="A0A853G4U5"/>
<dbReference type="PANTHER" id="PTHR21240:SF19">
    <property type="entry name" value="CATALYTIC_ HYDROLASE"/>
    <property type="match status" value="1"/>
</dbReference>
<name>A0A853G4U5_9BURK</name>
<dbReference type="GO" id="GO:0016831">
    <property type="term" value="F:carboxy-lyase activity"/>
    <property type="evidence" value="ECO:0007669"/>
    <property type="project" value="InterPro"/>
</dbReference>
<dbReference type="EMBL" id="JACCEM010000005">
    <property type="protein sequence ID" value="NYT49741.1"/>
    <property type="molecule type" value="Genomic_DNA"/>
</dbReference>
<evidence type="ECO:0000313" key="3">
    <source>
        <dbReference type="EMBL" id="NYT49741.1"/>
    </source>
</evidence>
<dbReference type="GO" id="GO:0016787">
    <property type="term" value="F:hydrolase activity"/>
    <property type="evidence" value="ECO:0007669"/>
    <property type="project" value="UniProtKB-KW"/>
</dbReference>
<keyword evidence="4" id="KW-1185">Reference proteome</keyword>
<keyword evidence="1" id="KW-0456">Lyase</keyword>
<keyword evidence="3" id="KW-0378">Hydrolase</keyword>
<dbReference type="InterPro" id="IPR006680">
    <property type="entry name" value="Amidohydro-rel"/>
</dbReference>
<dbReference type="RefSeq" id="WP_180155050.1">
    <property type="nucleotide sequence ID" value="NZ_JACCEM010000005.1"/>
</dbReference>
<reference evidence="3 4" key="1">
    <citation type="submission" date="2020-07" db="EMBL/GenBank/DDBJ databases">
        <title>Taxonomic revisions and descriptions of new bacterial species based on genomic comparisons in the high-G+C-content subgroup of the family Alcaligenaceae.</title>
        <authorList>
            <person name="Szabo A."/>
            <person name="Felfoldi T."/>
        </authorList>
    </citation>
    <scope>NUCLEOTIDE SEQUENCE [LARGE SCALE GENOMIC DNA]</scope>
    <source>
        <strain evidence="3 4">LMG 24012</strain>
    </source>
</reference>
<accession>A0A853G4U5</accession>
<dbReference type="InterPro" id="IPR032465">
    <property type="entry name" value="ACMSD"/>
</dbReference>
<dbReference type="InterPro" id="IPR032466">
    <property type="entry name" value="Metal_Hydrolase"/>
</dbReference>